<sequence length="120" mass="13501">FPYGIRIGHFSDLGVPFEHVFSQPLVGFSSSSNRVRIAGDKGCMKFSAGNDDCYFVLNRIEDVPKLRDTLNLAIVDVWFLYLEQICLKFNCCRLNSVVSSFSSSQVDLEDFKGFEARSGD</sequence>
<evidence type="ECO:0000313" key="1">
    <source>
        <dbReference type="EMBL" id="GBO25951.1"/>
    </source>
</evidence>
<comment type="caution">
    <text evidence="1">The sequence shown here is derived from an EMBL/GenBank/DDBJ whole genome shotgun (WGS) entry which is preliminary data.</text>
</comment>
<gene>
    <name evidence="1" type="ORF">AVEN_260293_1</name>
</gene>
<protein>
    <submittedName>
        <fullName evidence="1">Uncharacterized protein</fullName>
    </submittedName>
</protein>
<feature type="non-terminal residue" evidence="1">
    <location>
        <position position="1"/>
    </location>
</feature>
<accession>A0A4Y2VMT3</accession>
<proteinExistence type="predicted"/>
<evidence type="ECO:0000313" key="2">
    <source>
        <dbReference type="Proteomes" id="UP000499080"/>
    </source>
</evidence>
<dbReference type="Proteomes" id="UP000499080">
    <property type="component" value="Unassembled WGS sequence"/>
</dbReference>
<reference evidence="1 2" key="1">
    <citation type="journal article" date="2019" name="Sci. Rep.">
        <title>Orb-weaving spider Araneus ventricosus genome elucidates the spidroin gene catalogue.</title>
        <authorList>
            <person name="Kono N."/>
            <person name="Nakamura H."/>
            <person name="Ohtoshi R."/>
            <person name="Moran D.A.P."/>
            <person name="Shinohara A."/>
            <person name="Yoshida Y."/>
            <person name="Fujiwara M."/>
            <person name="Mori M."/>
            <person name="Tomita M."/>
            <person name="Arakawa K."/>
        </authorList>
    </citation>
    <scope>NUCLEOTIDE SEQUENCE [LARGE SCALE GENOMIC DNA]</scope>
</reference>
<keyword evidence="2" id="KW-1185">Reference proteome</keyword>
<dbReference type="AlphaFoldDB" id="A0A4Y2VMT3"/>
<organism evidence="1 2">
    <name type="scientific">Araneus ventricosus</name>
    <name type="common">Orbweaver spider</name>
    <name type="synonym">Epeira ventricosa</name>
    <dbReference type="NCBI Taxonomy" id="182803"/>
    <lineage>
        <taxon>Eukaryota</taxon>
        <taxon>Metazoa</taxon>
        <taxon>Ecdysozoa</taxon>
        <taxon>Arthropoda</taxon>
        <taxon>Chelicerata</taxon>
        <taxon>Arachnida</taxon>
        <taxon>Araneae</taxon>
        <taxon>Araneomorphae</taxon>
        <taxon>Entelegynae</taxon>
        <taxon>Araneoidea</taxon>
        <taxon>Araneidae</taxon>
        <taxon>Araneus</taxon>
    </lineage>
</organism>
<name>A0A4Y2VMT3_ARAVE</name>
<dbReference type="EMBL" id="BGPR01048964">
    <property type="protein sequence ID" value="GBO25951.1"/>
    <property type="molecule type" value="Genomic_DNA"/>
</dbReference>